<feature type="region of interest" description="Disordered" evidence="1">
    <location>
        <begin position="196"/>
        <end position="261"/>
    </location>
</feature>
<gene>
    <name evidence="4" type="ORF">PBRA_004462</name>
    <name evidence="5" type="ORF">PLBR_LOCUS7216</name>
</gene>
<dbReference type="Pfam" id="PF08555">
    <property type="entry name" value="FAM32A"/>
    <property type="match status" value="1"/>
</dbReference>
<dbReference type="CDD" id="cd00201">
    <property type="entry name" value="WW"/>
    <property type="match status" value="1"/>
</dbReference>
<dbReference type="PROSITE" id="PS50020">
    <property type="entry name" value="WW_DOMAIN_2"/>
    <property type="match status" value="1"/>
</dbReference>
<dbReference type="SUPFAM" id="SSF48350">
    <property type="entry name" value="GTPase activation domain, GAP"/>
    <property type="match status" value="1"/>
</dbReference>
<geneLocation type="mitochondrion" evidence="5"/>
<feature type="region of interest" description="Disordered" evidence="1">
    <location>
        <begin position="831"/>
        <end position="859"/>
    </location>
</feature>
<dbReference type="EMBL" id="OVEO01000013">
    <property type="protein sequence ID" value="SPR00001.1"/>
    <property type="molecule type" value="Genomic_DNA"/>
</dbReference>
<feature type="region of interest" description="Disordered" evidence="1">
    <location>
        <begin position="18"/>
        <end position="68"/>
    </location>
</feature>
<dbReference type="Pfam" id="PF00397">
    <property type="entry name" value="WW"/>
    <property type="match status" value="1"/>
</dbReference>
<dbReference type="Proteomes" id="UP000039324">
    <property type="component" value="Unassembled WGS sequence"/>
</dbReference>
<dbReference type="Gene3D" id="1.10.555.10">
    <property type="entry name" value="Rho GTPase activation protein"/>
    <property type="match status" value="1"/>
</dbReference>
<dbReference type="SUPFAM" id="SSF51045">
    <property type="entry name" value="WW domain"/>
    <property type="match status" value="1"/>
</dbReference>
<evidence type="ECO:0000259" key="2">
    <source>
        <dbReference type="PROSITE" id="PS50020"/>
    </source>
</evidence>
<evidence type="ECO:0008006" key="8">
    <source>
        <dbReference type="Google" id="ProtNLM"/>
    </source>
</evidence>
<name>A0A0G4IKR1_PLABS</name>
<evidence type="ECO:0000259" key="3">
    <source>
        <dbReference type="PROSITE" id="PS50238"/>
    </source>
</evidence>
<keyword evidence="6" id="KW-1185">Reference proteome</keyword>
<dbReference type="InterPro" id="IPR027267">
    <property type="entry name" value="AH/BAR_dom_sf"/>
</dbReference>
<dbReference type="InterPro" id="IPR013865">
    <property type="entry name" value="FAM32A"/>
</dbReference>
<sequence>MASSTNASYKKVVAGKLRLKSRPADSTVEPTIKKKSKKAVKNVENASTTGTPQQATENQTSDAVDHRETKKSDRYCKCVGEPQQCPQLPGTPSSSYAIYFQLGYIGHSCRWQQQQQQQETARQTGSSPSGSALWERNPRSAGGDGATCLSAIPATMSCREINCSCDRFVGSAVNPTECICQHSCVRHRVARASCPRPHLAQRQTGSSPPPNAVPQRIGRSHSHSESSKTARPLPSLSSLKNQPTSKSLEDVSTRPASSAAAPVVPATNNVLSDGSGKATFASYLPHAFDKVKDQLETGMAEVYRLKQFVMKLCQMQQDFSNELATLVKREKDKIAMWRKPDFMVSCGGAVLDVFEKAEEMARIHSCFATEARLSVVEPLQTFEEIGKPILNRIIDKERSITSGMDARRSLMEKRKAECLRLLSVHAGDLGIDASSLDLNAQRPARSNRGGMLLHKIGTRAAEVLGKADEARVRNAQVVEKACASYSDEIAISNHMLHSYTSREVPELLFEMQSLEEMRINSVRGHLEAFGALFSPMATRYQALSDGLRRSCAAIDLDGDIVGFCTNAASQYADGSRRLDPFQYELAIPLDEILRLTSSVVNASPPPCPVYFKTTLDGIMERQRESSVYPEHTLPNVFTVLKAAVVRAGGLTTEGIFRVSPEASAVVDLARQFESGDLRVPADTSPHVPAALLKKWMRELTSPIMPDQLYEACVDLGRQTACPGRERLQSVIGQMPVHHARLMTAVLHLVQQFAAHEAENRMSVKNLCIVLVPSVLRCPENADPIQVMKNAQFECRFLEYCVEAVDTSSYPVGEEDDAVRFLNSAAVDAVQPSPRASVSSDSPTRKEAVADAKNGPETPAVPPLLPMWRSAFDADGKQYYFHIETRETTWTRPC</sequence>
<organism evidence="4 6">
    <name type="scientific">Plasmodiophora brassicae</name>
    <name type="common">Clubroot disease agent</name>
    <dbReference type="NCBI Taxonomy" id="37360"/>
    <lineage>
        <taxon>Eukaryota</taxon>
        <taxon>Sar</taxon>
        <taxon>Rhizaria</taxon>
        <taxon>Endomyxa</taxon>
        <taxon>Phytomyxea</taxon>
        <taxon>Plasmodiophorida</taxon>
        <taxon>Plasmodiophoridae</taxon>
        <taxon>Plasmodiophora</taxon>
    </lineage>
</organism>
<dbReference type="SUPFAM" id="SSF103657">
    <property type="entry name" value="BAR/IMD domain-like"/>
    <property type="match status" value="1"/>
</dbReference>
<reference evidence="4 6" key="1">
    <citation type="submission" date="2015-02" db="EMBL/GenBank/DDBJ databases">
        <authorList>
            <person name="Chooi Y.-H."/>
        </authorList>
    </citation>
    <scope>NUCLEOTIDE SEQUENCE [LARGE SCALE GENOMIC DNA]</scope>
    <source>
        <strain evidence="4">E3</strain>
    </source>
</reference>
<reference evidence="5 7" key="2">
    <citation type="submission" date="2018-03" db="EMBL/GenBank/DDBJ databases">
        <authorList>
            <person name="Fogelqvist J."/>
        </authorList>
    </citation>
    <scope>NUCLEOTIDE SEQUENCE [LARGE SCALE GENOMIC DNA]</scope>
</reference>
<keyword evidence="5" id="KW-0496">Mitochondrion</keyword>
<dbReference type="InterPro" id="IPR036020">
    <property type="entry name" value="WW_dom_sf"/>
</dbReference>
<evidence type="ECO:0000256" key="1">
    <source>
        <dbReference type="SAM" id="MobiDB-lite"/>
    </source>
</evidence>
<proteinExistence type="predicted"/>
<dbReference type="PANTHER" id="PTHR45876">
    <property type="entry name" value="FI04035P"/>
    <property type="match status" value="1"/>
</dbReference>
<feature type="domain" description="Rho-GAP" evidence="3">
    <location>
        <begin position="613"/>
        <end position="808"/>
    </location>
</feature>
<dbReference type="OMA" id="ETMANTH"/>
<dbReference type="SMART" id="SM00456">
    <property type="entry name" value="WW"/>
    <property type="match status" value="1"/>
</dbReference>
<dbReference type="PANTHER" id="PTHR45876:SF8">
    <property type="entry name" value="FI04035P"/>
    <property type="match status" value="1"/>
</dbReference>
<evidence type="ECO:0000313" key="7">
    <source>
        <dbReference type="Proteomes" id="UP000290189"/>
    </source>
</evidence>
<evidence type="ECO:0000313" key="5">
    <source>
        <dbReference type="EMBL" id="SPR00001.1"/>
    </source>
</evidence>
<dbReference type="OrthoDB" id="437889at2759"/>
<protein>
    <recommendedName>
        <fullName evidence="8">Rho-GAP domain-containing protein</fullName>
    </recommendedName>
</protein>
<feature type="compositionally biased region" description="Polar residues" evidence="1">
    <location>
        <begin position="119"/>
        <end position="130"/>
    </location>
</feature>
<feature type="compositionally biased region" description="Polar residues" evidence="1">
    <location>
        <begin position="235"/>
        <end position="246"/>
    </location>
</feature>
<dbReference type="Pfam" id="PF00620">
    <property type="entry name" value="RhoGAP"/>
    <property type="match status" value="1"/>
</dbReference>
<feature type="compositionally biased region" description="Polar residues" evidence="1">
    <location>
        <begin position="44"/>
        <end position="62"/>
    </location>
</feature>
<dbReference type="PROSITE" id="PS50238">
    <property type="entry name" value="RHOGAP"/>
    <property type="match status" value="1"/>
</dbReference>
<dbReference type="InterPro" id="IPR008936">
    <property type="entry name" value="Rho_GTPase_activation_prot"/>
</dbReference>
<dbReference type="GO" id="GO:0005096">
    <property type="term" value="F:GTPase activator activity"/>
    <property type="evidence" value="ECO:0007669"/>
    <property type="project" value="TreeGrafter"/>
</dbReference>
<dbReference type="SMART" id="SM00324">
    <property type="entry name" value="RhoGAP"/>
    <property type="match status" value="1"/>
</dbReference>
<dbReference type="EMBL" id="CDSF01000035">
    <property type="protein sequence ID" value="CEO95749.1"/>
    <property type="molecule type" value="Genomic_DNA"/>
</dbReference>
<accession>A0A0G4IKR1</accession>
<dbReference type="InterPro" id="IPR001202">
    <property type="entry name" value="WW_dom"/>
</dbReference>
<dbReference type="GO" id="GO:0007165">
    <property type="term" value="P:signal transduction"/>
    <property type="evidence" value="ECO:0007669"/>
    <property type="project" value="InterPro"/>
</dbReference>
<dbReference type="STRING" id="37360.A0A0G4IKR1"/>
<dbReference type="InterPro" id="IPR000198">
    <property type="entry name" value="RhoGAP_dom"/>
</dbReference>
<dbReference type="PROSITE" id="PS01159">
    <property type="entry name" value="WW_DOMAIN_1"/>
    <property type="match status" value="1"/>
</dbReference>
<feature type="region of interest" description="Disordered" evidence="1">
    <location>
        <begin position="113"/>
        <end position="140"/>
    </location>
</feature>
<dbReference type="GO" id="GO:0005737">
    <property type="term" value="C:cytoplasm"/>
    <property type="evidence" value="ECO:0007669"/>
    <property type="project" value="TreeGrafter"/>
</dbReference>
<evidence type="ECO:0000313" key="4">
    <source>
        <dbReference type="EMBL" id="CEO95749.1"/>
    </source>
</evidence>
<dbReference type="AlphaFoldDB" id="A0A0G4IKR1"/>
<evidence type="ECO:0000313" key="6">
    <source>
        <dbReference type="Proteomes" id="UP000039324"/>
    </source>
</evidence>
<dbReference type="Proteomes" id="UP000290189">
    <property type="component" value="Unassembled WGS sequence"/>
</dbReference>
<dbReference type="Gene3D" id="1.20.1270.60">
    <property type="entry name" value="Arfaptin homology (AH) domain/BAR domain"/>
    <property type="match status" value="1"/>
</dbReference>
<feature type="domain" description="WW" evidence="2">
    <location>
        <begin position="861"/>
        <end position="893"/>
    </location>
</feature>
<dbReference type="Gene3D" id="2.20.70.10">
    <property type="match status" value="1"/>
</dbReference>